<dbReference type="FunFam" id="1.25.40.10:FF:000158">
    <property type="entry name" value="pentatricopeptide repeat-containing protein At2g33680"/>
    <property type="match status" value="1"/>
</dbReference>
<keyword evidence="1" id="KW-0677">Repeat</keyword>
<dbReference type="FunFam" id="1.25.40.10:FF:000285">
    <property type="entry name" value="Pentatricopeptide repeat-containing protein, chloroplastic"/>
    <property type="match status" value="1"/>
</dbReference>
<dbReference type="PANTHER" id="PTHR47926">
    <property type="entry name" value="PENTATRICOPEPTIDE REPEAT-CONTAINING PROTEIN"/>
    <property type="match status" value="1"/>
</dbReference>
<dbReference type="FunFam" id="1.25.40.10:FF:000031">
    <property type="entry name" value="Pentatricopeptide repeat-containing protein mitochondrial"/>
    <property type="match status" value="1"/>
</dbReference>
<proteinExistence type="predicted"/>
<protein>
    <recommendedName>
        <fullName evidence="5">Pentacotripeptide-repeat region of PRORP domain-containing protein</fullName>
    </recommendedName>
</protein>
<reference evidence="3 4" key="1">
    <citation type="journal article" date="2011" name="Science">
        <title>The Selaginella genome identifies genetic changes associated with the evolution of vascular plants.</title>
        <authorList>
            <person name="Banks J.A."/>
            <person name="Nishiyama T."/>
            <person name="Hasebe M."/>
            <person name="Bowman J.L."/>
            <person name="Gribskov M."/>
            <person name="dePamphilis C."/>
            <person name="Albert V.A."/>
            <person name="Aono N."/>
            <person name="Aoyama T."/>
            <person name="Ambrose B.A."/>
            <person name="Ashton N.W."/>
            <person name="Axtell M.J."/>
            <person name="Barker E."/>
            <person name="Barker M.S."/>
            <person name="Bennetzen J.L."/>
            <person name="Bonawitz N.D."/>
            <person name="Chapple C."/>
            <person name="Cheng C."/>
            <person name="Correa L.G."/>
            <person name="Dacre M."/>
            <person name="DeBarry J."/>
            <person name="Dreyer I."/>
            <person name="Elias M."/>
            <person name="Engstrom E.M."/>
            <person name="Estelle M."/>
            <person name="Feng L."/>
            <person name="Finet C."/>
            <person name="Floyd S.K."/>
            <person name="Frommer W.B."/>
            <person name="Fujita T."/>
            <person name="Gramzow L."/>
            <person name="Gutensohn M."/>
            <person name="Harholt J."/>
            <person name="Hattori M."/>
            <person name="Heyl A."/>
            <person name="Hirai T."/>
            <person name="Hiwatashi Y."/>
            <person name="Ishikawa M."/>
            <person name="Iwata M."/>
            <person name="Karol K.G."/>
            <person name="Koehler B."/>
            <person name="Kolukisaoglu U."/>
            <person name="Kubo M."/>
            <person name="Kurata T."/>
            <person name="Lalonde S."/>
            <person name="Li K."/>
            <person name="Li Y."/>
            <person name="Litt A."/>
            <person name="Lyons E."/>
            <person name="Manning G."/>
            <person name="Maruyama T."/>
            <person name="Michael T.P."/>
            <person name="Mikami K."/>
            <person name="Miyazaki S."/>
            <person name="Morinaga S."/>
            <person name="Murata T."/>
            <person name="Mueller-Roeber B."/>
            <person name="Nelson D.R."/>
            <person name="Obara M."/>
            <person name="Oguri Y."/>
            <person name="Olmstead R.G."/>
            <person name="Onodera N."/>
            <person name="Petersen B.L."/>
            <person name="Pils B."/>
            <person name="Prigge M."/>
            <person name="Rensing S.A."/>
            <person name="Riano-Pachon D.M."/>
            <person name="Roberts A.W."/>
            <person name="Sato Y."/>
            <person name="Scheller H.V."/>
            <person name="Schulz B."/>
            <person name="Schulz C."/>
            <person name="Shakirov E.V."/>
            <person name="Shibagaki N."/>
            <person name="Shinohara N."/>
            <person name="Shippen D.E."/>
            <person name="Soerensen I."/>
            <person name="Sotooka R."/>
            <person name="Sugimoto N."/>
            <person name="Sugita M."/>
            <person name="Sumikawa N."/>
            <person name="Tanurdzic M."/>
            <person name="Theissen G."/>
            <person name="Ulvskov P."/>
            <person name="Wakazuki S."/>
            <person name="Weng J.K."/>
            <person name="Willats W.W."/>
            <person name="Wipf D."/>
            <person name="Wolf P.G."/>
            <person name="Yang L."/>
            <person name="Zimmer A.D."/>
            <person name="Zhu Q."/>
            <person name="Mitros T."/>
            <person name="Hellsten U."/>
            <person name="Loque D."/>
            <person name="Otillar R."/>
            <person name="Salamov A."/>
            <person name="Schmutz J."/>
            <person name="Shapiro H."/>
            <person name="Lindquist E."/>
            <person name="Lucas S."/>
            <person name="Rokhsar D."/>
            <person name="Grigoriev I.V."/>
        </authorList>
    </citation>
    <scope>NUCLEOTIDE SEQUENCE [LARGE SCALE GENOMIC DNA]</scope>
</reference>
<evidence type="ECO:0000256" key="1">
    <source>
        <dbReference type="ARBA" id="ARBA00022737"/>
    </source>
</evidence>
<feature type="repeat" description="PPR" evidence="2">
    <location>
        <begin position="334"/>
        <end position="368"/>
    </location>
</feature>
<dbReference type="AlphaFoldDB" id="D8SK38"/>
<evidence type="ECO:0000313" key="4">
    <source>
        <dbReference type="Proteomes" id="UP000001514"/>
    </source>
</evidence>
<dbReference type="eggNOG" id="KOG4197">
    <property type="taxonomic scope" value="Eukaryota"/>
</dbReference>
<evidence type="ECO:0008006" key="5">
    <source>
        <dbReference type="Google" id="ProtNLM"/>
    </source>
</evidence>
<dbReference type="OrthoDB" id="1886324at2759"/>
<dbReference type="GO" id="GO:0048731">
    <property type="term" value="P:system development"/>
    <property type="evidence" value="ECO:0007669"/>
    <property type="project" value="UniProtKB-ARBA"/>
</dbReference>
<dbReference type="Pfam" id="PF01535">
    <property type="entry name" value="PPR"/>
    <property type="match status" value="5"/>
</dbReference>
<feature type="repeat" description="PPR" evidence="2">
    <location>
        <begin position="230"/>
        <end position="264"/>
    </location>
</feature>
<dbReference type="KEGG" id="smo:SELMODRAFT_180422"/>
<dbReference type="HOGENOM" id="CLU_002706_0_1_1"/>
<gene>
    <name evidence="3" type="ORF">SELMODRAFT_180422</name>
</gene>
<name>D8SK38_SELML</name>
<feature type="repeat" description="PPR" evidence="2">
    <location>
        <begin position="22"/>
        <end position="56"/>
    </location>
</feature>
<dbReference type="PANTHER" id="PTHR47926:SF533">
    <property type="entry name" value="DYW DOMAIN-CONTAINING PROTEIN"/>
    <property type="match status" value="1"/>
</dbReference>
<dbReference type="Gramene" id="EFJ15267">
    <property type="protein sequence ID" value="EFJ15267"/>
    <property type="gene ID" value="SELMODRAFT_180422"/>
</dbReference>
<feature type="repeat" description="PPR" evidence="2">
    <location>
        <begin position="132"/>
        <end position="166"/>
    </location>
</feature>
<dbReference type="GO" id="GO:0009451">
    <property type="term" value="P:RNA modification"/>
    <property type="evidence" value="ECO:0007669"/>
    <property type="project" value="InterPro"/>
</dbReference>
<sequence>MYGRCGELSRAREAFDAIEEPNLFSWAILMAAYVLNGHDRAALRLFRAMDQQGIPAESATLVSAIGAIAGIGDLALARAIEVRVRRTVLDRIIVAGGARSDVIVETAMINMFSKCGAVIEALAVFDRIQDRNLVSWNAMITAFAQNGHRREAVELYRRMEEEGIRADESTYPSVLGACQSLAEGRSIHARICSAGLELDVVVGSALVSMHGRFGALEAARDVFDRMEHKNVITWCAMISAYAQNGHPRQALDGFARMGRIKPNSVTFLAVLEACSLLGDLEIGRGVHGQIVEAGFDGEENVSNGLINMYGKCGSWSDARVVFDAARRSSLRRNTVVSWNSMIEAYAQLGHANEAVEVFQEMRLDGTKPDQVTFLEMMFACSHAGLVEQGIFCFLSMVRDERLTPSGDHWRSLVDLLGRAGWIRGAEQVVKDMAGSADPVAWTTLIGACMIHGRIDHGVCIAEGVLAGDNKAHVGAPYALISNIYSSKTPRLS</sequence>
<dbReference type="InterPro" id="IPR002885">
    <property type="entry name" value="PPR_rpt"/>
</dbReference>
<organism evidence="4">
    <name type="scientific">Selaginella moellendorffii</name>
    <name type="common">Spikemoss</name>
    <dbReference type="NCBI Taxonomy" id="88036"/>
    <lineage>
        <taxon>Eukaryota</taxon>
        <taxon>Viridiplantae</taxon>
        <taxon>Streptophyta</taxon>
        <taxon>Embryophyta</taxon>
        <taxon>Tracheophyta</taxon>
        <taxon>Lycopodiopsida</taxon>
        <taxon>Selaginellales</taxon>
        <taxon>Selaginellaceae</taxon>
        <taxon>Selaginella</taxon>
    </lineage>
</organism>
<dbReference type="OMA" id="SIHARIC"/>
<evidence type="ECO:0000256" key="2">
    <source>
        <dbReference type="PROSITE-ProRule" id="PRU00708"/>
    </source>
</evidence>
<dbReference type="GO" id="GO:0003723">
    <property type="term" value="F:RNA binding"/>
    <property type="evidence" value="ECO:0007669"/>
    <property type="project" value="InterPro"/>
</dbReference>
<dbReference type="InterPro" id="IPR011990">
    <property type="entry name" value="TPR-like_helical_dom_sf"/>
</dbReference>
<evidence type="ECO:0000313" key="3">
    <source>
        <dbReference type="EMBL" id="EFJ15267.1"/>
    </source>
</evidence>
<dbReference type="EMBL" id="GL377624">
    <property type="protein sequence ID" value="EFJ15267.1"/>
    <property type="molecule type" value="Genomic_DNA"/>
</dbReference>
<dbReference type="InParanoid" id="D8SK38"/>
<accession>D8SK38</accession>
<dbReference type="Proteomes" id="UP000001514">
    <property type="component" value="Unassembled WGS sequence"/>
</dbReference>
<dbReference type="Gene3D" id="1.25.40.10">
    <property type="entry name" value="Tetratricopeptide repeat domain"/>
    <property type="match status" value="5"/>
</dbReference>
<dbReference type="NCBIfam" id="TIGR00756">
    <property type="entry name" value="PPR"/>
    <property type="match status" value="2"/>
</dbReference>
<keyword evidence="4" id="KW-1185">Reference proteome</keyword>
<dbReference type="Pfam" id="PF13041">
    <property type="entry name" value="PPR_2"/>
    <property type="match status" value="2"/>
</dbReference>
<dbReference type="PROSITE" id="PS51375">
    <property type="entry name" value="PPR"/>
    <property type="match status" value="4"/>
</dbReference>
<dbReference type="SUPFAM" id="SSF48452">
    <property type="entry name" value="TPR-like"/>
    <property type="match status" value="1"/>
</dbReference>
<dbReference type="InterPro" id="IPR046960">
    <property type="entry name" value="PPR_At4g14850-like_plant"/>
</dbReference>